<gene>
    <name evidence="1" type="ORF">KE626_10355</name>
</gene>
<evidence type="ECO:0000313" key="1">
    <source>
        <dbReference type="EMBL" id="MBS0027710.1"/>
    </source>
</evidence>
<sequence length="99" mass="11736">MKNSNPPIDLSDIKDDYSQRPFRLSQHEIDNPQLVIADFWGRYSLSNFRKLLWNGFIKNLIMGQIDPLETTELYIDIERMIEVTFLLRSQTPDHPQEDI</sequence>
<accession>A0ABS5IXM5</accession>
<organism evidence="1 2">
    <name type="scientific">Chitinophaga hostae</name>
    <dbReference type="NCBI Taxonomy" id="2831022"/>
    <lineage>
        <taxon>Bacteria</taxon>
        <taxon>Pseudomonadati</taxon>
        <taxon>Bacteroidota</taxon>
        <taxon>Chitinophagia</taxon>
        <taxon>Chitinophagales</taxon>
        <taxon>Chitinophagaceae</taxon>
        <taxon>Chitinophaga</taxon>
    </lineage>
</organism>
<reference evidence="1 2" key="1">
    <citation type="submission" date="2021-04" db="EMBL/GenBank/DDBJ databases">
        <title>Chitinophaga sp. nov., isolated from the rhizosphere soil.</title>
        <authorList>
            <person name="He S."/>
        </authorList>
    </citation>
    <scope>NUCLEOTIDE SEQUENCE [LARGE SCALE GENOMIC DNA]</scope>
    <source>
        <strain evidence="1 2">2R12</strain>
    </source>
</reference>
<protein>
    <submittedName>
        <fullName evidence="1">Uncharacterized protein</fullName>
    </submittedName>
</protein>
<name>A0ABS5IXM5_9BACT</name>
<comment type="caution">
    <text evidence="1">The sequence shown here is derived from an EMBL/GenBank/DDBJ whole genome shotgun (WGS) entry which is preliminary data.</text>
</comment>
<proteinExistence type="predicted"/>
<dbReference type="RefSeq" id="WP_211972815.1">
    <property type="nucleotide sequence ID" value="NZ_CBFHAM010000001.1"/>
</dbReference>
<evidence type="ECO:0000313" key="2">
    <source>
        <dbReference type="Proteomes" id="UP000676386"/>
    </source>
</evidence>
<dbReference type="EMBL" id="JAGTXB010000004">
    <property type="protein sequence ID" value="MBS0027710.1"/>
    <property type="molecule type" value="Genomic_DNA"/>
</dbReference>
<dbReference type="Proteomes" id="UP000676386">
    <property type="component" value="Unassembled WGS sequence"/>
</dbReference>
<keyword evidence="2" id="KW-1185">Reference proteome</keyword>